<comment type="caution">
    <text evidence="7">The sequence shown here is derived from an EMBL/GenBank/DDBJ whole genome shotgun (WGS) entry which is preliminary data.</text>
</comment>
<keyword evidence="8" id="KW-1185">Reference proteome</keyword>
<proteinExistence type="inferred from homology"/>
<evidence type="ECO:0000256" key="5">
    <source>
        <dbReference type="SAM" id="MobiDB-lite"/>
    </source>
</evidence>
<feature type="compositionally biased region" description="Low complexity" evidence="5">
    <location>
        <begin position="216"/>
        <end position="230"/>
    </location>
</feature>
<evidence type="ECO:0000313" key="7">
    <source>
        <dbReference type="EMBL" id="KAK0617346.1"/>
    </source>
</evidence>
<dbReference type="SMART" id="SM00338">
    <property type="entry name" value="BRLZ"/>
    <property type="match status" value="1"/>
</dbReference>
<dbReference type="GO" id="GO:0034599">
    <property type="term" value="P:cellular response to oxidative stress"/>
    <property type="evidence" value="ECO:0007669"/>
    <property type="project" value="UniProtKB-ARBA"/>
</dbReference>
<feature type="domain" description="BZIP" evidence="6">
    <location>
        <begin position="148"/>
        <end position="211"/>
    </location>
</feature>
<keyword evidence="3" id="KW-0539">Nucleus</keyword>
<feature type="region of interest" description="Disordered" evidence="5">
    <location>
        <begin position="216"/>
        <end position="235"/>
    </location>
</feature>
<feature type="region of interest" description="Disordered" evidence="5">
    <location>
        <begin position="259"/>
        <end position="347"/>
    </location>
</feature>
<name>A0AA40BXG0_9PEZI</name>
<sequence length="529" mass="57581">MTSTKNPLSDFILTPQQQNLLYAALNSNRTTSNQANTALGMSPMSFNASPSHGLDKTGSFQNSPDLDYDYDFTGADSSFDYSMDNLDQPRMIGDLPGSSLNGRSESAETESPDKRSHPDDEEDETNGAKRRESEDKVAKKPGRKPLTTEPSSKRKAQNRAAQRAFRERKEKHLKDLETKVEELEQASQAANHENELLRAKVDKMSVELSEYKKRLASMPSGGRGSGPASAFGVPLTRGINDVNFQFEFPKFGLAGSVNTAQAKASPPSQGSRGQLSPTEKPAASSRANSGTYDTPSDDLGSQDSNFGLTGPLSTSSPSASSNSNMGASSSCGTSPEPLTQSPMGFKPIDTLTTIGEESNLGNTPDFDQFSTLNMPDFNWLPQDFQFDPQLNFSDYREPQENILTNGLDDSFFNDAFDVDFTTPYNLPVTTPKKGLIAQIDAAKEADDTVTSPGQLLTCNKIWETLQNCPRVQNGDFDLDGLCSDLQKKAKCSGSGAVVDEQDFQVVMKKYLGSRTNDDEIKKCSEIIKS</sequence>
<dbReference type="Pfam" id="PF08601">
    <property type="entry name" value="PAP1"/>
    <property type="match status" value="2"/>
</dbReference>
<feature type="compositionally biased region" description="Polar residues" evidence="5">
    <location>
        <begin position="33"/>
        <end position="50"/>
    </location>
</feature>
<gene>
    <name evidence="7" type="ORF">B0T14DRAFT_589930</name>
</gene>
<feature type="compositionally biased region" description="Low complexity" evidence="5">
    <location>
        <begin position="308"/>
        <end position="330"/>
    </location>
</feature>
<dbReference type="InterPro" id="IPR050936">
    <property type="entry name" value="AP-1-like"/>
</dbReference>
<feature type="compositionally biased region" description="Polar residues" evidence="5">
    <location>
        <begin position="259"/>
        <end position="277"/>
    </location>
</feature>
<dbReference type="PROSITE" id="PS00036">
    <property type="entry name" value="BZIP_BASIC"/>
    <property type="match status" value="1"/>
</dbReference>
<dbReference type="PROSITE" id="PS50217">
    <property type="entry name" value="BZIP"/>
    <property type="match status" value="1"/>
</dbReference>
<dbReference type="InterPro" id="IPR046347">
    <property type="entry name" value="bZIP_sf"/>
</dbReference>
<dbReference type="GO" id="GO:0000976">
    <property type="term" value="F:transcription cis-regulatory region binding"/>
    <property type="evidence" value="ECO:0007669"/>
    <property type="project" value="InterPro"/>
</dbReference>
<dbReference type="InterPro" id="IPR023167">
    <property type="entry name" value="Yap1_redox_dom_sf"/>
</dbReference>
<comment type="similarity">
    <text evidence="4">Belongs to the bZIP family. YAP subfamily.</text>
</comment>
<dbReference type="Proteomes" id="UP001175000">
    <property type="component" value="Unassembled WGS sequence"/>
</dbReference>
<feature type="region of interest" description="Disordered" evidence="5">
    <location>
        <begin position="81"/>
        <end position="177"/>
    </location>
</feature>
<dbReference type="SUPFAM" id="SSF111430">
    <property type="entry name" value="YAP1 redox domain"/>
    <property type="match status" value="1"/>
</dbReference>
<dbReference type="GO" id="GO:0005737">
    <property type="term" value="C:cytoplasm"/>
    <property type="evidence" value="ECO:0007669"/>
    <property type="project" value="UniProtKB-SubCell"/>
</dbReference>
<evidence type="ECO:0000259" key="6">
    <source>
        <dbReference type="PROSITE" id="PS50217"/>
    </source>
</evidence>
<evidence type="ECO:0000256" key="2">
    <source>
        <dbReference type="ARBA" id="ARBA00004496"/>
    </source>
</evidence>
<dbReference type="SUPFAM" id="SSF57959">
    <property type="entry name" value="Leucine zipper domain"/>
    <property type="match status" value="1"/>
</dbReference>
<feature type="region of interest" description="Disordered" evidence="5">
    <location>
        <begin position="33"/>
        <end position="60"/>
    </location>
</feature>
<feature type="compositionally biased region" description="Basic and acidic residues" evidence="5">
    <location>
        <begin position="126"/>
        <end position="138"/>
    </location>
</feature>
<evidence type="ECO:0000256" key="4">
    <source>
        <dbReference type="ARBA" id="ARBA00038132"/>
    </source>
</evidence>
<dbReference type="PANTHER" id="PTHR40621:SF6">
    <property type="entry name" value="AP-1-LIKE TRANSCRIPTION FACTOR YAP1-RELATED"/>
    <property type="match status" value="1"/>
</dbReference>
<dbReference type="FunFam" id="1.20.5.170:FF:000067">
    <property type="entry name" value="BZIP transcription factor"/>
    <property type="match status" value="1"/>
</dbReference>
<dbReference type="InterPro" id="IPR013910">
    <property type="entry name" value="TF_PAP1"/>
</dbReference>
<dbReference type="GO" id="GO:0001228">
    <property type="term" value="F:DNA-binding transcription activator activity, RNA polymerase II-specific"/>
    <property type="evidence" value="ECO:0007669"/>
    <property type="project" value="TreeGrafter"/>
</dbReference>
<reference evidence="7" key="1">
    <citation type="submission" date="2023-06" db="EMBL/GenBank/DDBJ databases">
        <title>Genome-scale phylogeny and comparative genomics of the fungal order Sordariales.</title>
        <authorList>
            <consortium name="Lawrence Berkeley National Laboratory"/>
            <person name="Hensen N."/>
            <person name="Bonometti L."/>
            <person name="Westerberg I."/>
            <person name="Brannstrom I.O."/>
            <person name="Guillou S."/>
            <person name="Cros-Aarteil S."/>
            <person name="Calhoun S."/>
            <person name="Haridas S."/>
            <person name="Kuo A."/>
            <person name="Mondo S."/>
            <person name="Pangilinan J."/>
            <person name="Riley R."/>
            <person name="Labutti K."/>
            <person name="Andreopoulos B."/>
            <person name="Lipzen A."/>
            <person name="Chen C."/>
            <person name="Yanf M."/>
            <person name="Daum C."/>
            <person name="Ng V."/>
            <person name="Clum A."/>
            <person name="Steindorff A."/>
            <person name="Ohm R."/>
            <person name="Martin F."/>
            <person name="Silar P."/>
            <person name="Natvig D."/>
            <person name="Lalanne C."/>
            <person name="Gautier V."/>
            <person name="Ament-Velasquez S.L."/>
            <person name="Kruys A."/>
            <person name="Hutchinson M.I."/>
            <person name="Powell A.J."/>
            <person name="Barry K."/>
            <person name="Miller A.N."/>
            <person name="Grigoriev I.V."/>
            <person name="Debuchy R."/>
            <person name="Gladieux P."/>
            <person name="Thoren M.H."/>
            <person name="Johannesson H."/>
        </authorList>
    </citation>
    <scope>NUCLEOTIDE SEQUENCE</scope>
    <source>
        <strain evidence="7">CBS 606.72</strain>
    </source>
</reference>
<dbReference type="GO" id="GO:0090575">
    <property type="term" value="C:RNA polymerase II transcription regulator complex"/>
    <property type="evidence" value="ECO:0007669"/>
    <property type="project" value="TreeGrafter"/>
</dbReference>
<dbReference type="CDD" id="cd14688">
    <property type="entry name" value="bZIP_YAP"/>
    <property type="match status" value="1"/>
</dbReference>
<feature type="compositionally biased region" description="Basic and acidic residues" evidence="5">
    <location>
        <begin position="164"/>
        <end position="177"/>
    </location>
</feature>
<protein>
    <submittedName>
        <fullName evidence="7">Transcription factor PAP1-domain-containing protein</fullName>
    </submittedName>
</protein>
<evidence type="ECO:0000256" key="1">
    <source>
        <dbReference type="ARBA" id="ARBA00004123"/>
    </source>
</evidence>
<dbReference type="Gene3D" id="1.20.5.170">
    <property type="match status" value="1"/>
</dbReference>
<evidence type="ECO:0000313" key="8">
    <source>
        <dbReference type="Proteomes" id="UP001175000"/>
    </source>
</evidence>
<dbReference type="AlphaFoldDB" id="A0AA40BXG0"/>
<evidence type="ECO:0000256" key="3">
    <source>
        <dbReference type="ARBA" id="ARBA00023242"/>
    </source>
</evidence>
<feature type="compositionally biased region" description="Polar residues" evidence="5">
    <location>
        <begin position="331"/>
        <end position="342"/>
    </location>
</feature>
<feature type="compositionally biased region" description="Polar residues" evidence="5">
    <location>
        <begin position="285"/>
        <end position="307"/>
    </location>
</feature>
<organism evidence="7 8">
    <name type="scientific">Immersiella caudata</name>
    <dbReference type="NCBI Taxonomy" id="314043"/>
    <lineage>
        <taxon>Eukaryota</taxon>
        <taxon>Fungi</taxon>
        <taxon>Dikarya</taxon>
        <taxon>Ascomycota</taxon>
        <taxon>Pezizomycotina</taxon>
        <taxon>Sordariomycetes</taxon>
        <taxon>Sordariomycetidae</taxon>
        <taxon>Sordariales</taxon>
        <taxon>Lasiosphaeriaceae</taxon>
        <taxon>Immersiella</taxon>
    </lineage>
</organism>
<accession>A0AA40BXG0</accession>
<dbReference type="InterPro" id="IPR004827">
    <property type="entry name" value="bZIP"/>
</dbReference>
<dbReference type="Gene3D" id="1.10.238.100">
    <property type="entry name" value="YAP1 redox domain. Chain B"/>
    <property type="match status" value="1"/>
</dbReference>
<dbReference type="Pfam" id="PF00170">
    <property type="entry name" value="bZIP_1"/>
    <property type="match status" value="1"/>
</dbReference>
<comment type="subcellular location">
    <subcellularLocation>
        <location evidence="2">Cytoplasm</location>
    </subcellularLocation>
    <subcellularLocation>
        <location evidence="1">Nucleus</location>
    </subcellularLocation>
</comment>
<dbReference type="PANTHER" id="PTHR40621">
    <property type="entry name" value="TRANSCRIPTION FACTOR KAPC-RELATED"/>
    <property type="match status" value="1"/>
</dbReference>
<dbReference type="EMBL" id="JAULSU010000005">
    <property type="protein sequence ID" value="KAK0617346.1"/>
    <property type="molecule type" value="Genomic_DNA"/>
</dbReference>